<protein>
    <submittedName>
        <fullName evidence="2">Photorhabdus luminescens subsp. laumondii TTO1 complete genome segment 3/17</fullName>
    </submittedName>
</protein>
<dbReference type="eggNOG" id="COG2916">
    <property type="taxonomic scope" value="Bacteria"/>
</dbReference>
<gene>
    <name evidence="2" type="ordered locus">plu0816</name>
</gene>
<dbReference type="AlphaFoldDB" id="Q7N8B4"/>
<reference evidence="3" key="1">
    <citation type="journal article" date="2003" name="Nat. Biotechnol.">
        <title>The genome sequence of the entomopathogenic bacterium Photorhabdus luminescens.</title>
        <authorList>
            <person name="Duchaud E."/>
            <person name="Rusniok C."/>
            <person name="Frangeul L."/>
            <person name="Buchrieser C."/>
            <person name="Givaudan A."/>
            <person name="Taourit S."/>
            <person name="Bocs S."/>
            <person name="Boursaux-Eude C."/>
            <person name="Chandler M."/>
            <person name="Charles J.-F."/>
            <person name="Dassa E."/>
            <person name="Derose R."/>
            <person name="Derzelle S."/>
            <person name="Freyssinet G."/>
            <person name="Gaudriault S."/>
            <person name="Medigue C."/>
            <person name="Lanois A."/>
            <person name="Powell K."/>
            <person name="Siguier P."/>
            <person name="Vincent R."/>
            <person name="Wingate V."/>
            <person name="Zouine M."/>
            <person name="Glaser P."/>
            <person name="Boemare N."/>
            <person name="Danchin A."/>
            <person name="Kunst F."/>
        </authorList>
    </citation>
    <scope>NUCLEOTIDE SEQUENCE [LARGE SCALE GENOMIC DNA]</scope>
    <source>
        <strain evidence="3">DSM 15139 / CIP 105565 / TT01</strain>
    </source>
</reference>
<feature type="region of interest" description="Disordered" evidence="1">
    <location>
        <begin position="50"/>
        <end position="70"/>
    </location>
</feature>
<name>Q7N8B4_PHOLL</name>
<dbReference type="EMBL" id="BX571861">
    <property type="protein sequence ID" value="CAE13111.1"/>
    <property type="molecule type" value="Genomic_DNA"/>
</dbReference>
<sequence length="97" mass="11386">MPDCNKFTKNQRQNRAAFRLTPEKQECLVILKMIKEICVNLNFVSSSATLTGFKPKKSNTEKEKRETRKPKYQFNENKEVKYDSENVKAIKLTTIKQ</sequence>
<dbReference type="HOGENOM" id="CLU_2344213_0_0_6"/>
<organism evidence="2 3">
    <name type="scientific">Photorhabdus laumondii subsp. laumondii (strain DSM 15139 / CIP 105565 / TT01)</name>
    <name type="common">Photorhabdus luminescens subsp. laumondii</name>
    <dbReference type="NCBI Taxonomy" id="243265"/>
    <lineage>
        <taxon>Bacteria</taxon>
        <taxon>Pseudomonadati</taxon>
        <taxon>Pseudomonadota</taxon>
        <taxon>Gammaproteobacteria</taxon>
        <taxon>Enterobacterales</taxon>
        <taxon>Morganellaceae</taxon>
        <taxon>Photorhabdus</taxon>
    </lineage>
</organism>
<dbReference type="Proteomes" id="UP000002514">
    <property type="component" value="Chromosome"/>
</dbReference>
<evidence type="ECO:0000313" key="2">
    <source>
        <dbReference type="EMBL" id="CAE13111.1"/>
    </source>
</evidence>
<keyword evidence="3" id="KW-1185">Reference proteome</keyword>
<proteinExistence type="predicted"/>
<dbReference type="KEGG" id="plu:plu0816"/>
<accession>Q7N8B4</accession>
<evidence type="ECO:0000256" key="1">
    <source>
        <dbReference type="SAM" id="MobiDB-lite"/>
    </source>
</evidence>
<evidence type="ECO:0000313" key="3">
    <source>
        <dbReference type="Proteomes" id="UP000002514"/>
    </source>
</evidence>